<sequence>MPGNPRDQKDAEQMVKAEEARGGPFVVAAESTLMPMLIADPTLPDVPIVFVNAAFIKLSGYAREEILGRNYHLLSGVDTDPEVARAIDLTVRAGEAIVRGVQLYRKDGKQLWMLQHVAPVFEEDRIRYHFASFVDITERKTAEDELRQLNEDLDRRVSLRTERLDELNRQLASEVERRVDVERVLRNTLHDKDMLLRDKDDLMREVNHRVKNTLQMASSFLRIQMSIARSQEPAVQEALHSAVERLDRMAEIHEKLYRAQGLQEIEFGGYLGMLCRDLLASFGAAHGLRVVLDIDTDEAFLKPDQAIPLALIANEAMINALKYAFPDGRSGRVTVSFRHTSRSLLRMTIGDDGVGMPDERRGGSLGLTLMELLAEQIEASVTVRSDRGTTVTVSIPA</sequence>
<dbReference type="AlphaFoldDB" id="A0A1X7HP61"/>
<evidence type="ECO:0000256" key="4">
    <source>
        <dbReference type="ARBA" id="ARBA00022679"/>
    </source>
</evidence>
<organism evidence="13 14">
    <name type="scientific">Azospirillum oryzae</name>
    <dbReference type="NCBI Taxonomy" id="286727"/>
    <lineage>
        <taxon>Bacteria</taxon>
        <taxon>Pseudomonadati</taxon>
        <taxon>Pseudomonadota</taxon>
        <taxon>Alphaproteobacteria</taxon>
        <taxon>Rhodospirillales</taxon>
        <taxon>Azospirillaceae</taxon>
        <taxon>Azospirillum</taxon>
    </lineage>
</organism>
<proteinExistence type="predicted"/>
<dbReference type="EMBL" id="FXAK01000009">
    <property type="protein sequence ID" value="SMF89297.1"/>
    <property type="molecule type" value="Genomic_DNA"/>
</dbReference>
<dbReference type="Pfam" id="PF13581">
    <property type="entry name" value="HATPase_c_2"/>
    <property type="match status" value="1"/>
</dbReference>
<dbReference type="SMART" id="SM00387">
    <property type="entry name" value="HATPase_c"/>
    <property type="match status" value="1"/>
</dbReference>
<comment type="catalytic activity">
    <reaction evidence="1">
        <text>ATP + protein L-histidine = ADP + protein N-phospho-L-histidine.</text>
        <dbReference type="EC" id="2.7.13.3"/>
    </reaction>
</comment>
<evidence type="ECO:0000256" key="1">
    <source>
        <dbReference type="ARBA" id="ARBA00000085"/>
    </source>
</evidence>
<evidence type="ECO:0000313" key="14">
    <source>
        <dbReference type="Proteomes" id="UP000192936"/>
    </source>
</evidence>
<dbReference type="GO" id="GO:0004673">
    <property type="term" value="F:protein histidine kinase activity"/>
    <property type="evidence" value="ECO:0007669"/>
    <property type="project" value="UniProtKB-EC"/>
</dbReference>
<dbReference type="PROSITE" id="PS50113">
    <property type="entry name" value="PAC"/>
    <property type="match status" value="1"/>
</dbReference>
<evidence type="ECO:0000256" key="7">
    <source>
        <dbReference type="ARBA" id="ARBA00022840"/>
    </source>
</evidence>
<accession>A0A1X7HP61</accession>
<dbReference type="InterPro" id="IPR036890">
    <property type="entry name" value="HATPase_C_sf"/>
</dbReference>
<evidence type="ECO:0000256" key="3">
    <source>
        <dbReference type="ARBA" id="ARBA00022553"/>
    </source>
</evidence>
<dbReference type="InterPro" id="IPR000700">
    <property type="entry name" value="PAS-assoc_C"/>
</dbReference>
<evidence type="ECO:0000256" key="2">
    <source>
        <dbReference type="ARBA" id="ARBA00012438"/>
    </source>
</evidence>
<evidence type="ECO:0000259" key="12">
    <source>
        <dbReference type="PROSITE" id="PS50113"/>
    </source>
</evidence>
<dbReference type="Gene3D" id="3.30.565.10">
    <property type="entry name" value="Histidine kinase-like ATPase, C-terminal domain"/>
    <property type="match status" value="1"/>
</dbReference>
<keyword evidence="4" id="KW-0808">Transferase</keyword>
<feature type="domain" description="PAS" evidence="11">
    <location>
        <begin position="30"/>
        <end position="94"/>
    </location>
</feature>
<name>A0A1X7HP61_9PROT</name>
<evidence type="ECO:0000256" key="9">
    <source>
        <dbReference type="SAM" id="Coils"/>
    </source>
</evidence>
<dbReference type="Gene3D" id="3.30.450.20">
    <property type="entry name" value="PAS domain"/>
    <property type="match status" value="1"/>
</dbReference>
<dbReference type="InterPro" id="IPR005467">
    <property type="entry name" value="His_kinase_dom"/>
</dbReference>
<dbReference type="Pfam" id="PF07568">
    <property type="entry name" value="HisKA_2"/>
    <property type="match status" value="1"/>
</dbReference>
<dbReference type="RefSeq" id="WP_244561012.1">
    <property type="nucleotide sequence ID" value="NZ_FXAK01000009.1"/>
</dbReference>
<evidence type="ECO:0000256" key="8">
    <source>
        <dbReference type="ARBA" id="ARBA00023026"/>
    </source>
</evidence>
<keyword evidence="9" id="KW-0175">Coiled coil</keyword>
<reference evidence="13 14" key="1">
    <citation type="submission" date="2017-04" db="EMBL/GenBank/DDBJ databases">
        <authorList>
            <person name="Afonso C.L."/>
            <person name="Miller P.J."/>
            <person name="Scott M.A."/>
            <person name="Spackman E."/>
            <person name="Goraichik I."/>
            <person name="Dimitrov K.M."/>
            <person name="Suarez D.L."/>
            <person name="Swayne D.E."/>
        </authorList>
    </citation>
    <scope>NUCLEOTIDE SEQUENCE [LARGE SCALE GENOMIC DNA]</scope>
    <source>
        <strain evidence="13 14">A2P</strain>
    </source>
</reference>
<evidence type="ECO:0000256" key="6">
    <source>
        <dbReference type="ARBA" id="ARBA00022777"/>
    </source>
</evidence>
<keyword evidence="6" id="KW-0418">Kinase</keyword>
<dbReference type="InterPro" id="IPR003594">
    <property type="entry name" value="HATPase_dom"/>
</dbReference>
<dbReference type="NCBIfam" id="TIGR00229">
    <property type="entry name" value="sensory_box"/>
    <property type="match status" value="1"/>
</dbReference>
<dbReference type="PANTHER" id="PTHR41523:SF8">
    <property type="entry name" value="ETHYLENE RESPONSE SENSOR PROTEIN"/>
    <property type="match status" value="1"/>
</dbReference>
<dbReference type="InterPro" id="IPR011495">
    <property type="entry name" value="Sig_transdc_His_kin_sub2_dim/P"/>
</dbReference>
<dbReference type="SUPFAM" id="SSF55874">
    <property type="entry name" value="ATPase domain of HSP90 chaperone/DNA topoisomerase II/histidine kinase"/>
    <property type="match status" value="1"/>
</dbReference>
<keyword evidence="5" id="KW-0547">Nucleotide-binding</keyword>
<feature type="coiled-coil region" evidence="9">
    <location>
        <begin position="139"/>
        <end position="184"/>
    </location>
</feature>
<feature type="domain" description="Histidine kinase" evidence="10">
    <location>
        <begin position="205"/>
        <end position="397"/>
    </location>
</feature>
<dbReference type="SUPFAM" id="SSF55785">
    <property type="entry name" value="PYP-like sensor domain (PAS domain)"/>
    <property type="match status" value="1"/>
</dbReference>
<dbReference type="PROSITE" id="PS50109">
    <property type="entry name" value="HIS_KIN"/>
    <property type="match status" value="1"/>
</dbReference>
<dbReference type="PROSITE" id="PS50112">
    <property type="entry name" value="PAS"/>
    <property type="match status" value="1"/>
</dbReference>
<keyword evidence="7" id="KW-0067">ATP-binding</keyword>
<gene>
    <name evidence="13" type="ORF">SAMN02982917_6678</name>
</gene>
<evidence type="ECO:0000259" key="11">
    <source>
        <dbReference type="PROSITE" id="PS50112"/>
    </source>
</evidence>
<protein>
    <recommendedName>
        <fullName evidence="2">histidine kinase</fullName>
        <ecNumber evidence="2">2.7.13.3</ecNumber>
    </recommendedName>
</protein>
<keyword evidence="8" id="KW-0843">Virulence</keyword>
<dbReference type="STRING" id="286727.SAMN02982917_6678"/>
<dbReference type="Pfam" id="PF13426">
    <property type="entry name" value="PAS_9"/>
    <property type="match status" value="1"/>
</dbReference>
<dbReference type="EC" id="2.7.13.3" evidence="2"/>
<evidence type="ECO:0000259" key="10">
    <source>
        <dbReference type="PROSITE" id="PS50109"/>
    </source>
</evidence>
<dbReference type="GO" id="GO:0005524">
    <property type="term" value="F:ATP binding"/>
    <property type="evidence" value="ECO:0007669"/>
    <property type="project" value="UniProtKB-KW"/>
</dbReference>
<evidence type="ECO:0000256" key="5">
    <source>
        <dbReference type="ARBA" id="ARBA00022741"/>
    </source>
</evidence>
<dbReference type="PANTHER" id="PTHR41523">
    <property type="entry name" value="TWO-COMPONENT SYSTEM SENSOR PROTEIN"/>
    <property type="match status" value="1"/>
</dbReference>
<keyword evidence="3" id="KW-0597">Phosphoprotein</keyword>
<feature type="domain" description="PAC" evidence="12">
    <location>
        <begin position="97"/>
        <end position="148"/>
    </location>
</feature>
<dbReference type="CDD" id="cd00130">
    <property type="entry name" value="PAS"/>
    <property type="match status" value="1"/>
</dbReference>
<dbReference type="InterPro" id="IPR000014">
    <property type="entry name" value="PAS"/>
</dbReference>
<dbReference type="InterPro" id="IPR035965">
    <property type="entry name" value="PAS-like_dom_sf"/>
</dbReference>
<dbReference type="Proteomes" id="UP000192936">
    <property type="component" value="Unassembled WGS sequence"/>
</dbReference>
<evidence type="ECO:0000313" key="13">
    <source>
        <dbReference type="EMBL" id="SMF89297.1"/>
    </source>
</evidence>